<keyword evidence="2" id="KW-0229">DNA integration</keyword>
<evidence type="ECO:0000313" key="6">
    <source>
        <dbReference type="Proteomes" id="UP001558535"/>
    </source>
</evidence>
<dbReference type="InterPro" id="IPR050808">
    <property type="entry name" value="Phage_Integrase"/>
</dbReference>
<dbReference type="Proteomes" id="UP001558535">
    <property type="component" value="Unassembled WGS sequence"/>
</dbReference>
<evidence type="ECO:0000313" key="5">
    <source>
        <dbReference type="EMBL" id="MEX3753292.1"/>
    </source>
</evidence>
<dbReference type="EMBL" id="JBFPKE010000013">
    <property type="protein sequence ID" value="MEX3753292.1"/>
    <property type="molecule type" value="Genomic_DNA"/>
</dbReference>
<feature type="domain" description="Tyr recombinase" evidence="4">
    <location>
        <begin position="156"/>
        <end position="323"/>
    </location>
</feature>
<comment type="caution">
    <text evidence="5">The sequence shown here is derived from an EMBL/GenBank/DDBJ whole genome shotgun (WGS) entry which is preliminary data.</text>
</comment>
<dbReference type="Gene3D" id="1.10.443.10">
    <property type="entry name" value="Intergrase catalytic core"/>
    <property type="match status" value="1"/>
</dbReference>
<dbReference type="Pfam" id="PF00589">
    <property type="entry name" value="Phage_integrase"/>
    <property type="match status" value="1"/>
</dbReference>
<evidence type="ECO:0000259" key="4">
    <source>
        <dbReference type="PROSITE" id="PS51898"/>
    </source>
</evidence>
<keyword evidence="3" id="KW-0233">DNA recombination</keyword>
<comment type="similarity">
    <text evidence="1">Belongs to the 'phage' integrase family.</text>
</comment>
<organism evidence="5 6">
    <name type="scientific">Paraburkholderia phenoliruptrix</name>
    <dbReference type="NCBI Taxonomy" id="252970"/>
    <lineage>
        <taxon>Bacteria</taxon>
        <taxon>Pseudomonadati</taxon>
        <taxon>Pseudomonadota</taxon>
        <taxon>Betaproteobacteria</taxon>
        <taxon>Burkholderiales</taxon>
        <taxon>Burkholderiaceae</taxon>
        <taxon>Paraburkholderia</taxon>
    </lineage>
</organism>
<gene>
    <name evidence="5" type="ORF">AB3X84_25160</name>
</gene>
<dbReference type="InterPro" id="IPR011010">
    <property type="entry name" value="DNA_brk_join_enz"/>
</dbReference>
<evidence type="ECO:0000256" key="3">
    <source>
        <dbReference type="ARBA" id="ARBA00023172"/>
    </source>
</evidence>
<dbReference type="InterPro" id="IPR013762">
    <property type="entry name" value="Integrase-like_cat_sf"/>
</dbReference>
<reference evidence="5 6" key="1">
    <citation type="submission" date="2024-07" db="EMBL/GenBank/DDBJ databases">
        <title>A survey of Mimosa microsymbionts across Brazilian biomes reveals a high diversity of Paraburkholderia nodulating endemic species, but also that Cupriavidus is common as a symbiont of widespread species.</title>
        <authorList>
            <person name="Rouws L."/>
            <person name="Barauna A."/>
            <person name="Beukes C."/>
            <person name="Rouws J.R.C."/>
            <person name="De Faria S.M."/>
            <person name="Gross E."/>
            <person name="Bueno Dos Reis Junior F."/>
            <person name="Simon M.F."/>
            <person name="Maluk M."/>
            <person name="Odee D.W."/>
            <person name="Kenicer G."/>
            <person name="Young J.P.W."/>
            <person name="Reis V.M."/>
            <person name="Zilli J."/>
            <person name="James E.K."/>
        </authorList>
    </citation>
    <scope>NUCLEOTIDE SEQUENCE [LARGE SCALE GENOMIC DNA]</scope>
    <source>
        <strain evidence="5 6">BR14375</strain>
    </source>
</reference>
<dbReference type="PANTHER" id="PTHR30629:SF2">
    <property type="entry name" value="PROPHAGE INTEGRASE INTS-RELATED"/>
    <property type="match status" value="1"/>
</dbReference>
<dbReference type="SUPFAM" id="SSF56349">
    <property type="entry name" value="DNA breaking-rejoining enzymes"/>
    <property type="match status" value="1"/>
</dbReference>
<protein>
    <submittedName>
        <fullName evidence="5">Tyrosine-type recombinase/integrase</fullName>
    </submittedName>
</protein>
<evidence type="ECO:0000256" key="2">
    <source>
        <dbReference type="ARBA" id="ARBA00022908"/>
    </source>
</evidence>
<sequence>MVATSVQGRQVRVTLGRWPLVRVDEARELALPILRRCRAGDYVVAPVRPRLLTLRQLLAEYANAKRVKASSLTRYESVLRTHFTDWMDRPVSSLNDSAFATHCHEFAQSKGAAVVDLGRGLVGSMLRYLGAVHGVEIPSPFVRLSAAGLMPDRPKPRDRKLVEADLKAWFIAVDSLADVQRDYLRLLLLTGLRKNEGSAIRRRDVDLAGGTLLIPDTKSKKPQCLPITPLMRDVLERRCNALGADDRLFEGLSADHVTEMAVRAGAPDFTLHDLRKLLASVAARQGVADAILRRILGHAPKRGDVLHRHYVSLDARDVAGPLEAIQAALLSTHS</sequence>
<dbReference type="RefSeq" id="WP_368608508.1">
    <property type="nucleotide sequence ID" value="NZ_JBFPKB010000013.1"/>
</dbReference>
<evidence type="ECO:0000256" key="1">
    <source>
        <dbReference type="ARBA" id="ARBA00008857"/>
    </source>
</evidence>
<dbReference type="InterPro" id="IPR002104">
    <property type="entry name" value="Integrase_catalytic"/>
</dbReference>
<proteinExistence type="inferred from homology"/>
<keyword evidence="6" id="KW-1185">Reference proteome</keyword>
<dbReference type="PROSITE" id="PS51898">
    <property type="entry name" value="TYR_RECOMBINASE"/>
    <property type="match status" value="1"/>
</dbReference>
<dbReference type="PANTHER" id="PTHR30629">
    <property type="entry name" value="PROPHAGE INTEGRASE"/>
    <property type="match status" value="1"/>
</dbReference>
<name>A0ABV3WJE7_9BURK</name>
<accession>A0ABV3WJE7</accession>